<name>A0A517SY02_9BACT</name>
<keyword evidence="2" id="KW-0175">Coiled coil</keyword>
<dbReference type="GO" id="GO:0016791">
    <property type="term" value="F:phosphatase activity"/>
    <property type="evidence" value="ECO:0007669"/>
    <property type="project" value="TreeGrafter"/>
</dbReference>
<dbReference type="InterPro" id="IPR036457">
    <property type="entry name" value="PPM-type-like_dom_sf"/>
</dbReference>
<reference evidence="5 6" key="1">
    <citation type="submission" date="2019-02" db="EMBL/GenBank/DDBJ databases">
        <title>Deep-cultivation of Planctomycetes and their phenomic and genomic characterization uncovers novel biology.</title>
        <authorList>
            <person name="Wiegand S."/>
            <person name="Jogler M."/>
            <person name="Boedeker C."/>
            <person name="Pinto D."/>
            <person name="Vollmers J."/>
            <person name="Rivas-Marin E."/>
            <person name="Kohn T."/>
            <person name="Peeters S.H."/>
            <person name="Heuer A."/>
            <person name="Rast P."/>
            <person name="Oberbeckmann S."/>
            <person name="Bunk B."/>
            <person name="Jeske O."/>
            <person name="Meyerdierks A."/>
            <person name="Storesund J.E."/>
            <person name="Kallscheuer N."/>
            <person name="Luecker S."/>
            <person name="Lage O.M."/>
            <person name="Pohl T."/>
            <person name="Merkel B.J."/>
            <person name="Hornburger P."/>
            <person name="Mueller R.-W."/>
            <person name="Bruemmer F."/>
            <person name="Labrenz M."/>
            <person name="Spormann A.M."/>
            <person name="Op den Camp H."/>
            <person name="Overmann J."/>
            <person name="Amann R."/>
            <person name="Jetten M.S.M."/>
            <person name="Mascher T."/>
            <person name="Medema M.H."/>
            <person name="Devos D.P."/>
            <person name="Kaster A.-K."/>
            <person name="Ovreas L."/>
            <person name="Rohde M."/>
            <person name="Galperin M.Y."/>
            <person name="Jogler C."/>
        </authorList>
    </citation>
    <scope>NUCLEOTIDE SEQUENCE [LARGE SCALE GENOMIC DNA]</scope>
    <source>
        <strain evidence="5 6">SV_7m_r</strain>
    </source>
</reference>
<evidence type="ECO:0000256" key="3">
    <source>
        <dbReference type="SAM" id="MobiDB-lite"/>
    </source>
</evidence>
<dbReference type="PANTHER" id="PTHR43156:SF2">
    <property type="entry name" value="STAGE II SPORULATION PROTEIN E"/>
    <property type="match status" value="1"/>
</dbReference>
<evidence type="ECO:0000313" key="5">
    <source>
        <dbReference type="EMBL" id="QDT61030.1"/>
    </source>
</evidence>
<dbReference type="InterPro" id="IPR001932">
    <property type="entry name" value="PPM-type_phosphatase-like_dom"/>
</dbReference>
<dbReference type="InterPro" id="IPR029016">
    <property type="entry name" value="GAF-like_dom_sf"/>
</dbReference>
<dbReference type="Proteomes" id="UP000315003">
    <property type="component" value="Chromosome"/>
</dbReference>
<evidence type="ECO:0000259" key="4">
    <source>
        <dbReference type="Pfam" id="PF07228"/>
    </source>
</evidence>
<dbReference type="Pfam" id="PF07228">
    <property type="entry name" value="SpoIIE"/>
    <property type="match status" value="1"/>
</dbReference>
<proteinExistence type="predicted"/>
<dbReference type="InterPro" id="IPR052016">
    <property type="entry name" value="Bact_Sigma-Reg"/>
</dbReference>
<evidence type="ECO:0000256" key="2">
    <source>
        <dbReference type="SAM" id="Coils"/>
    </source>
</evidence>
<feature type="coiled-coil region" evidence="2">
    <location>
        <begin position="112"/>
        <end position="139"/>
    </location>
</feature>
<protein>
    <submittedName>
        <fullName evidence="5">Stage II sporulation protein E (SpoIIE)</fullName>
    </submittedName>
</protein>
<keyword evidence="6" id="KW-1185">Reference proteome</keyword>
<organism evidence="5 6">
    <name type="scientific">Stieleria bergensis</name>
    <dbReference type="NCBI Taxonomy" id="2528025"/>
    <lineage>
        <taxon>Bacteria</taxon>
        <taxon>Pseudomonadati</taxon>
        <taxon>Planctomycetota</taxon>
        <taxon>Planctomycetia</taxon>
        <taxon>Pirellulales</taxon>
        <taxon>Pirellulaceae</taxon>
        <taxon>Stieleria</taxon>
    </lineage>
</organism>
<accession>A0A517SY02</accession>
<feature type="region of interest" description="Disordered" evidence="3">
    <location>
        <begin position="1"/>
        <end position="22"/>
    </location>
</feature>
<dbReference type="PANTHER" id="PTHR43156">
    <property type="entry name" value="STAGE II SPORULATION PROTEIN E-RELATED"/>
    <property type="match status" value="1"/>
</dbReference>
<dbReference type="RefSeq" id="WP_145274593.1">
    <property type="nucleotide sequence ID" value="NZ_CP036272.1"/>
</dbReference>
<dbReference type="Gene3D" id="3.30.450.40">
    <property type="match status" value="1"/>
</dbReference>
<feature type="domain" description="PPM-type phosphatase" evidence="4">
    <location>
        <begin position="366"/>
        <end position="503"/>
    </location>
</feature>
<dbReference type="SUPFAM" id="SSF55781">
    <property type="entry name" value="GAF domain-like"/>
    <property type="match status" value="1"/>
</dbReference>
<feature type="region of interest" description="Disordered" evidence="3">
    <location>
        <begin position="66"/>
        <end position="100"/>
    </location>
</feature>
<dbReference type="AlphaFoldDB" id="A0A517SY02"/>
<dbReference type="EMBL" id="CP036272">
    <property type="protein sequence ID" value="QDT61030.1"/>
    <property type="molecule type" value="Genomic_DNA"/>
</dbReference>
<sequence length="535" mass="57700">MTQTVPSYLKVHRGEASSPSHFSLSSASEQFWQAFSNATGWRLDEQQPRKRPRAAKLKPVATATQQAAALPVSSAQSASINAPPSPRSGAHPAADSRDHDSNATLRIDRQTAESLAQQAASLTHEIDRLQHVVREQEVELAAHAVRTIAPSKVHSTSENVRDLLGDTLAAGSFDAAALYMLDDETQYLHTRAVFGLPSDRLGAQPRELRGCRADLEAMVQEVVLIDNLHDAAGHTWNAPEQFASAVCVAIKKNDLPIGTLWLFGQQARSLGSREATIGKLAARQIALELATASHHRTQQTLKGSADATRDIAEWQYTGLPAGSHLAPGWKVDGMIESTNDWATGWHHWDVLPDGTLMLAMAQSLQASATGAMVAASAKSAMIAHLGYRHTPSEILQRINDTLWQSSSAEQVVSMIYLRVSPETGEGQVALAGDINSLIVGPYGYRPLVGQSSCPLGQSIDVDCVESTFHLGNNECLLTFSDGLPSDGISQETVGCALRAALLAKDNPLASLRRKIASFPLRNERGLMSLTRKTDR</sequence>
<keyword evidence="1" id="KW-0378">Hydrolase</keyword>
<dbReference type="Gene3D" id="3.60.40.10">
    <property type="entry name" value="PPM-type phosphatase domain"/>
    <property type="match status" value="1"/>
</dbReference>
<gene>
    <name evidence="5" type="ORF">SV7mr_35600</name>
</gene>
<feature type="compositionally biased region" description="Polar residues" evidence="3">
    <location>
        <begin position="66"/>
        <end position="82"/>
    </location>
</feature>
<evidence type="ECO:0000313" key="6">
    <source>
        <dbReference type="Proteomes" id="UP000315003"/>
    </source>
</evidence>
<evidence type="ECO:0000256" key="1">
    <source>
        <dbReference type="ARBA" id="ARBA00022801"/>
    </source>
</evidence>
<dbReference type="OrthoDB" id="250169at2"/>